<evidence type="ECO:0000256" key="2">
    <source>
        <dbReference type="ARBA" id="ARBA00008571"/>
    </source>
</evidence>
<dbReference type="InterPro" id="IPR036714">
    <property type="entry name" value="SDH_sf"/>
</dbReference>
<keyword evidence="4" id="KW-0963">Cytoplasm</keyword>
<dbReference type="OrthoDB" id="9180899at2"/>
<proteinExistence type="inferred from homology"/>
<dbReference type="InterPro" id="IPR050531">
    <property type="entry name" value="SdhE_FAD_assembly_factor"/>
</dbReference>
<gene>
    <name evidence="6" type="primary">cptB</name>
    <name evidence="7" type="synonym">ygfY</name>
    <name evidence="6" type="ORF">Lfee_3069</name>
    <name evidence="8" type="ORF">NCTC11978_01694</name>
    <name evidence="7" type="ORF">NCTC12022_00701</name>
</gene>
<evidence type="ECO:0000256" key="5">
    <source>
        <dbReference type="ARBA" id="ARBA00023186"/>
    </source>
</evidence>
<evidence type="ECO:0000256" key="4">
    <source>
        <dbReference type="ARBA" id="ARBA00022490"/>
    </source>
</evidence>
<dbReference type="GO" id="GO:0006105">
    <property type="term" value="P:succinate metabolic process"/>
    <property type="evidence" value="ECO:0007669"/>
    <property type="project" value="TreeGrafter"/>
</dbReference>
<dbReference type="EMBL" id="UASS01000005">
    <property type="protein sequence ID" value="SPX59985.1"/>
    <property type="molecule type" value="Genomic_DNA"/>
</dbReference>
<dbReference type="Proteomes" id="UP000054698">
    <property type="component" value="Unassembled WGS sequence"/>
</dbReference>
<reference evidence="6 9" key="1">
    <citation type="submission" date="2015-11" db="EMBL/GenBank/DDBJ databases">
        <title>Genomic analysis of 38 Legionella species identifies large and diverse effector repertoires.</title>
        <authorList>
            <person name="Burstein D."/>
            <person name="Amaro F."/>
            <person name="Zusman T."/>
            <person name="Lifshitz Z."/>
            <person name="Cohen O."/>
            <person name="Gilbert J.A."/>
            <person name="Pupko T."/>
            <person name="Shuman H.A."/>
            <person name="Segal G."/>
        </authorList>
    </citation>
    <scope>NUCLEOTIDE SEQUENCE [LARGE SCALE GENOMIC DNA]</scope>
    <source>
        <strain evidence="6 9">WO-44C</strain>
    </source>
</reference>
<dbReference type="GO" id="GO:0005737">
    <property type="term" value="C:cytoplasm"/>
    <property type="evidence" value="ECO:0007669"/>
    <property type="project" value="UniProtKB-SubCell"/>
</dbReference>
<organism evidence="6 9">
    <name type="scientific">Legionella feeleii</name>
    <dbReference type="NCBI Taxonomy" id="453"/>
    <lineage>
        <taxon>Bacteria</taxon>
        <taxon>Pseudomonadati</taxon>
        <taxon>Pseudomonadota</taxon>
        <taxon>Gammaproteobacteria</taxon>
        <taxon>Legionellales</taxon>
        <taxon>Legionellaceae</taxon>
        <taxon>Legionella</taxon>
    </lineage>
</organism>
<dbReference type="Pfam" id="PF03937">
    <property type="entry name" value="Sdh5"/>
    <property type="match status" value="1"/>
</dbReference>
<dbReference type="PATRIC" id="fig|453.4.peg.3350"/>
<dbReference type="SUPFAM" id="SSF109910">
    <property type="entry name" value="YgfY-like"/>
    <property type="match status" value="1"/>
</dbReference>
<comment type="subcellular location">
    <subcellularLocation>
        <location evidence="1">Cytoplasm</location>
    </subcellularLocation>
</comment>
<dbReference type="Gene3D" id="1.10.150.250">
    <property type="entry name" value="Flavinator of succinate dehydrogenase"/>
    <property type="match status" value="1"/>
</dbReference>
<dbReference type="EMBL" id="LNYB01000085">
    <property type="protein sequence ID" value="KTC95404.1"/>
    <property type="molecule type" value="Genomic_DNA"/>
</dbReference>
<evidence type="ECO:0000313" key="6">
    <source>
        <dbReference type="EMBL" id="KTC95404.1"/>
    </source>
</evidence>
<dbReference type="EMBL" id="UGNY01000001">
    <property type="protein sequence ID" value="STX38510.1"/>
    <property type="molecule type" value="Genomic_DNA"/>
</dbReference>
<evidence type="ECO:0000313" key="8">
    <source>
        <dbReference type="EMBL" id="STX38510.1"/>
    </source>
</evidence>
<protein>
    <recommendedName>
        <fullName evidence="3">FAD assembly factor SdhE</fullName>
    </recommendedName>
</protein>
<dbReference type="PANTHER" id="PTHR39585:SF1">
    <property type="entry name" value="FAD ASSEMBLY FACTOR SDHE"/>
    <property type="match status" value="1"/>
</dbReference>
<evidence type="ECO:0000256" key="3">
    <source>
        <dbReference type="ARBA" id="ARBA00019418"/>
    </source>
</evidence>
<accession>A0A0W0TII0</accession>
<dbReference type="RefSeq" id="WP_058447862.1">
    <property type="nucleotide sequence ID" value="NZ_CAAAHT010000005.1"/>
</dbReference>
<dbReference type="Proteomes" id="UP000254033">
    <property type="component" value="Unassembled WGS sequence"/>
</dbReference>
<dbReference type="AlphaFoldDB" id="A0A0W0TII0"/>
<sequence>MINPLRKAKLMWHCRRGMLELDLILIRFAESYLDTMTEKQVDTFDELLGCTDPELFSWLMGHAKPVDKELLEIVEFIKLHDKPGQVGHLR</sequence>
<dbReference type="InterPro" id="IPR005631">
    <property type="entry name" value="SDH"/>
</dbReference>
<evidence type="ECO:0000313" key="7">
    <source>
        <dbReference type="EMBL" id="SPX59985.1"/>
    </source>
</evidence>
<evidence type="ECO:0000256" key="1">
    <source>
        <dbReference type="ARBA" id="ARBA00004496"/>
    </source>
</evidence>
<evidence type="ECO:0000313" key="9">
    <source>
        <dbReference type="Proteomes" id="UP000054698"/>
    </source>
</evidence>
<evidence type="ECO:0000313" key="11">
    <source>
        <dbReference type="Proteomes" id="UP000254033"/>
    </source>
</evidence>
<dbReference type="Proteomes" id="UP000251942">
    <property type="component" value="Unassembled WGS sequence"/>
</dbReference>
<dbReference type="PANTHER" id="PTHR39585">
    <property type="entry name" value="FAD ASSEMBLY FACTOR SDHE"/>
    <property type="match status" value="1"/>
</dbReference>
<name>A0A0W0TII0_9GAMM</name>
<keyword evidence="5" id="KW-0143">Chaperone</keyword>
<comment type="similarity">
    <text evidence="2">Belongs to the SdhE FAD assembly factor family.</text>
</comment>
<keyword evidence="9" id="KW-1185">Reference proteome</keyword>
<reference evidence="10 11" key="2">
    <citation type="submission" date="2018-06" db="EMBL/GenBank/DDBJ databases">
        <authorList>
            <consortium name="Pathogen Informatics"/>
            <person name="Doyle S."/>
        </authorList>
    </citation>
    <scope>NUCLEOTIDE SEQUENCE [LARGE SCALE GENOMIC DNA]</scope>
    <source>
        <strain evidence="8 11">NCTC11978</strain>
        <strain evidence="7 10">NCTC12022</strain>
    </source>
</reference>
<dbReference type="STRING" id="453.Lfee_3069"/>
<evidence type="ECO:0000313" key="10">
    <source>
        <dbReference type="Proteomes" id="UP000251942"/>
    </source>
</evidence>